<dbReference type="SUPFAM" id="SSF51905">
    <property type="entry name" value="FAD/NAD(P)-binding domain"/>
    <property type="match status" value="1"/>
</dbReference>
<dbReference type="PANTHER" id="PTHR42923">
    <property type="entry name" value="PROTOPORPHYRINOGEN OXIDASE"/>
    <property type="match status" value="1"/>
</dbReference>
<feature type="domain" description="Amine oxidase" evidence="1">
    <location>
        <begin position="20"/>
        <end position="280"/>
    </location>
</feature>
<protein>
    <submittedName>
        <fullName evidence="2">FAD-dependent oxidoreductase</fullName>
    </submittedName>
</protein>
<evidence type="ECO:0000259" key="1">
    <source>
        <dbReference type="Pfam" id="PF01593"/>
    </source>
</evidence>
<dbReference type="InterPro" id="IPR036188">
    <property type="entry name" value="FAD/NAD-bd_sf"/>
</dbReference>
<reference evidence="2 3" key="1">
    <citation type="journal article" date="2015" name="Int. J. Syst. Evol. Microbiol.">
        <title>Halomonas salicampi sp. nov., a halotolerant and alkalitolerant bacterium isolated from a saltern soil.</title>
        <authorList>
            <person name="Lee J.C."/>
            <person name="Kim Y.S."/>
            <person name="Yun B.S."/>
            <person name="Whang K.S."/>
        </authorList>
    </citation>
    <scope>NUCLEOTIDE SEQUENCE [LARGE SCALE GENOMIC DNA]</scope>
    <source>
        <strain evidence="2 3">BH103</strain>
    </source>
</reference>
<evidence type="ECO:0000313" key="3">
    <source>
        <dbReference type="Proteomes" id="UP000586119"/>
    </source>
</evidence>
<organism evidence="2 3">
    <name type="scientific">Vreelandella salicampi</name>
    <dbReference type="NCBI Taxonomy" id="1449798"/>
    <lineage>
        <taxon>Bacteria</taxon>
        <taxon>Pseudomonadati</taxon>
        <taxon>Pseudomonadota</taxon>
        <taxon>Gammaproteobacteria</taxon>
        <taxon>Oceanospirillales</taxon>
        <taxon>Halomonadaceae</taxon>
        <taxon>Vreelandella</taxon>
    </lineage>
</organism>
<dbReference type="Pfam" id="PF01593">
    <property type="entry name" value="Amino_oxidase"/>
    <property type="match status" value="1"/>
</dbReference>
<dbReference type="Gene3D" id="3.50.50.60">
    <property type="entry name" value="FAD/NAD(P)-binding domain"/>
    <property type="match status" value="1"/>
</dbReference>
<dbReference type="PANTHER" id="PTHR42923:SF17">
    <property type="entry name" value="AMINE OXIDASE DOMAIN-CONTAINING PROTEIN"/>
    <property type="match status" value="1"/>
</dbReference>
<keyword evidence="3" id="KW-1185">Reference proteome</keyword>
<proteinExistence type="predicted"/>
<dbReference type="InterPro" id="IPR050464">
    <property type="entry name" value="Zeta_carotene_desat/Oxidored"/>
</dbReference>
<dbReference type="Proteomes" id="UP000586119">
    <property type="component" value="Unassembled WGS sequence"/>
</dbReference>
<dbReference type="GO" id="GO:0016491">
    <property type="term" value="F:oxidoreductase activity"/>
    <property type="evidence" value="ECO:0007669"/>
    <property type="project" value="InterPro"/>
</dbReference>
<dbReference type="EMBL" id="JACCDF010000002">
    <property type="protein sequence ID" value="NYS59744.1"/>
    <property type="molecule type" value="Genomic_DNA"/>
</dbReference>
<accession>A0A7Z0LIR0</accession>
<comment type="caution">
    <text evidence="2">The sequence shown here is derived from an EMBL/GenBank/DDBJ whole genome shotgun (WGS) entry which is preliminary data.</text>
</comment>
<dbReference type="AlphaFoldDB" id="A0A7Z0LIR0"/>
<sequence>MIQPAPLHASQRIAVVGSGISGMAAAWYLSAQHEVTLFESAERLGGHTATIDVAVGGEPYAIDTGFIVFNDWTYPHFQRLLETLGVAVQPTEMSFSVHETEVDFEYNGHTLGSLFAQRRNLLRPAFYRLLGDIMRFNREATRDLDSEHLHADMTLGEYLDRNSYSDAFQRRYLLPMGAAIWSASIIDLRAFPLTFFVRFFRNHGLLSVSDRPQWYTLVGGSRAYIPALTAPYASRIRLNTPVSAIQRDSAGVTLTTPSGEERFDQVVLACHSDQALSMLSDASPAERDILGAMPYQDNDVVLHTDTRLLPRRRRAWASWNYRLDQRDAQARVSVTYDMNILQRLEADTTFCVTLNDSESIDPAKVLGRFTYAHPQFTLGGYAAQQRHGEISGAPATFGRTHFCGAYWRNGFHEDGVWSALRVARALGCDEAAPPLNGPTALPAHELVPHAGVGDGLG</sequence>
<evidence type="ECO:0000313" key="2">
    <source>
        <dbReference type="EMBL" id="NYS59744.1"/>
    </source>
</evidence>
<gene>
    <name evidence="2" type="ORF">HZS81_03060</name>
</gene>
<name>A0A7Z0LIR0_9GAMM</name>
<dbReference type="RefSeq" id="WP_179929097.1">
    <property type="nucleotide sequence ID" value="NZ_JACCDF010000002.1"/>
</dbReference>
<dbReference type="InterPro" id="IPR002937">
    <property type="entry name" value="Amino_oxidase"/>
</dbReference>